<dbReference type="InterPro" id="IPR053146">
    <property type="entry name" value="QDO-like"/>
</dbReference>
<evidence type="ECO:0000313" key="2">
    <source>
        <dbReference type="EMBL" id="SFJ23507.1"/>
    </source>
</evidence>
<dbReference type="PANTHER" id="PTHR36440:SF1">
    <property type="entry name" value="PUTATIVE (AFU_ORTHOLOGUE AFUA_8G07350)-RELATED"/>
    <property type="match status" value="1"/>
</dbReference>
<dbReference type="InterPro" id="IPR014710">
    <property type="entry name" value="RmlC-like_jellyroll"/>
</dbReference>
<dbReference type="EMBL" id="FORM01000005">
    <property type="protein sequence ID" value="SFJ23507.1"/>
    <property type="molecule type" value="Genomic_DNA"/>
</dbReference>
<dbReference type="Proteomes" id="UP000199559">
    <property type="component" value="Unassembled WGS sequence"/>
</dbReference>
<protein>
    <submittedName>
        <fullName evidence="2">Cupin domain-containing protein</fullName>
    </submittedName>
</protein>
<dbReference type="RefSeq" id="WP_090839935.1">
    <property type="nucleotide sequence ID" value="NZ_FORM01000005.1"/>
</dbReference>
<gene>
    <name evidence="2" type="ORF">SAMN05443431_105215</name>
</gene>
<dbReference type="SUPFAM" id="SSF51182">
    <property type="entry name" value="RmlC-like cupins"/>
    <property type="match status" value="1"/>
</dbReference>
<organism evidence="2 3">
    <name type="scientific">Olleya namhaensis</name>
    <dbReference type="NCBI Taxonomy" id="1144750"/>
    <lineage>
        <taxon>Bacteria</taxon>
        <taxon>Pseudomonadati</taxon>
        <taxon>Bacteroidota</taxon>
        <taxon>Flavobacteriia</taxon>
        <taxon>Flavobacteriales</taxon>
        <taxon>Flavobacteriaceae</taxon>
    </lineage>
</organism>
<dbReference type="Pfam" id="PF07883">
    <property type="entry name" value="Cupin_2"/>
    <property type="match status" value="1"/>
</dbReference>
<evidence type="ECO:0000313" key="3">
    <source>
        <dbReference type="Proteomes" id="UP000199559"/>
    </source>
</evidence>
<accession>A0A1I3PQC8</accession>
<feature type="domain" description="Cupin type-2" evidence="1">
    <location>
        <begin position="41"/>
        <end position="99"/>
    </location>
</feature>
<dbReference type="InterPro" id="IPR011051">
    <property type="entry name" value="RmlC_Cupin_sf"/>
</dbReference>
<dbReference type="PANTHER" id="PTHR36440">
    <property type="entry name" value="PUTATIVE (AFU_ORTHOLOGUE AFUA_8G07350)-RELATED"/>
    <property type="match status" value="1"/>
</dbReference>
<keyword evidence="3" id="KW-1185">Reference proteome</keyword>
<proteinExistence type="predicted"/>
<dbReference type="STRING" id="1144750.SAMN05443431_105215"/>
<sequence length="144" mass="16538">MTAKQYIKTGEGENYNYSQDHCFVKLSSRDTNGELCLIEDTLKPGFHLKRHHHKIMTEVFYMLEGQMELIFDDETIILKEGDTVTVPPNVWHEAICTAGGKMLTIFKNGQFDVFLEELSKMTNADFSNAELMKSVSNKFDIYEA</sequence>
<reference evidence="3" key="1">
    <citation type="submission" date="2016-10" db="EMBL/GenBank/DDBJ databases">
        <authorList>
            <person name="Varghese N."/>
            <person name="Submissions S."/>
        </authorList>
    </citation>
    <scope>NUCLEOTIDE SEQUENCE [LARGE SCALE GENOMIC DNA]</scope>
    <source>
        <strain evidence="3">DSM 28881</strain>
    </source>
</reference>
<dbReference type="AlphaFoldDB" id="A0A1I3PQC8"/>
<dbReference type="Gene3D" id="2.60.120.10">
    <property type="entry name" value="Jelly Rolls"/>
    <property type="match status" value="1"/>
</dbReference>
<dbReference type="InterPro" id="IPR013096">
    <property type="entry name" value="Cupin_2"/>
</dbReference>
<name>A0A1I3PQC8_9FLAO</name>
<evidence type="ECO:0000259" key="1">
    <source>
        <dbReference type="Pfam" id="PF07883"/>
    </source>
</evidence>